<evidence type="ECO:0000259" key="1">
    <source>
        <dbReference type="SMART" id="SM00901"/>
    </source>
</evidence>
<sequence length="255" mass="29549">MIKIKYVVKEYIKSVSEYIEHFDSLDMIYGSSEILFRGQSCDRPLIPKLGRIPIRAKSSIKEVEHSLITEFKRGILPLSEFKPDNPWDLLALAQHHGLPTRLLDWSSNALIGLWFAVCKPPKTDDKGKILDGVVWVFLPSKEDFISDEAVLPDPFKNTFTTKIFKSSMISRRIAAQAGIFTAHRIIVTDNRFIPLNTNSKYKKKLFPVYIKGQHFWTIRRELAQLGINHFSIFPDLDGFSKHLEWKYAKFTDEKY</sequence>
<dbReference type="EMBL" id="SJSK01000001">
    <property type="protein sequence ID" value="TCC93694.1"/>
    <property type="molecule type" value="Genomic_DNA"/>
</dbReference>
<dbReference type="Pfam" id="PF08867">
    <property type="entry name" value="FRG"/>
    <property type="match status" value="1"/>
</dbReference>
<dbReference type="AlphaFoldDB" id="A0A4R0N609"/>
<comment type="caution">
    <text evidence="2">The sequence shown here is derived from an EMBL/GenBank/DDBJ whole genome shotgun (WGS) entry which is preliminary data.</text>
</comment>
<dbReference type="SMART" id="SM00901">
    <property type="entry name" value="FRG"/>
    <property type="match status" value="1"/>
</dbReference>
<reference evidence="2 3" key="1">
    <citation type="submission" date="2019-02" db="EMBL/GenBank/DDBJ databases">
        <title>Pedobacter sp. RP-1-13 sp. nov., isolated from Arctic soil.</title>
        <authorList>
            <person name="Dahal R.H."/>
        </authorList>
    </citation>
    <scope>NUCLEOTIDE SEQUENCE [LARGE SCALE GENOMIC DNA]</scope>
    <source>
        <strain evidence="2 3">RP-1-13</strain>
    </source>
</reference>
<dbReference type="OrthoDB" id="9816036at2"/>
<organism evidence="2 3">
    <name type="scientific">Pedobacter frigiditerrae</name>
    <dbReference type="NCBI Taxonomy" id="2530452"/>
    <lineage>
        <taxon>Bacteria</taxon>
        <taxon>Pseudomonadati</taxon>
        <taxon>Bacteroidota</taxon>
        <taxon>Sphingobacteriia</taxon>
        <taxon>Sphingobacteriales</taxon>
        <taxon>Sphingobacteriaceae</taxon>
        <taxon>Pedobacter</taxon>
    </lineage>
</organism>
<evidence type="ECO:0000313" key="2">
    <source>
        <dbReference type="EMBL" id="TCC93694.1"/>
    </source>
</evidence>
<accession>A0A4R0N609</accession>
<name>A0A4R0N609_9SPHI</name>
<keyword evidence="3" id="KW-1185">Reference proteome</keyword>
<evidence type="ECO:0000313" key="3">
    <source>
        <dbReference type="Proteomes" id="UP000292884"/>
    </source>
</evidence>
<proteinExistence type="predicted"/>
<gene>
    <name evidence="2" type="ORF">EZ428_02685</name>
</gene>
<feature type="domain" description="FRG" evidence="1">
    <location>
        <begin position="30"/>
        <end position="135"/>
    </location>
</feature>
<dbReference type="Proteomes" id="UP000292884">
    <property type="component" value="Unassembled WGS sequence"/>
</dbReference>
<dbReference type="InterPro" id="IPR014966">
    <property type="entry name" value="FRG-dom"/>
</dbReference>
<protein>
    <submittedName>
        <fullName evidence="2">FRG domain-containing protein</fullName>
    </submittedName>
</protein>
<dbReference type="RefSeq" id="WP_131551560.1">
    <property type="nucleotide sequence ID" value="NZ_SJSK01000001.1"/>
</dbReference>